<gene>
    <name evidence="3" type="ORF">FSB76_19425</name>
</gene>
<organism evidence="3 4">
    <name type="scientific">Mucilaginibacter ginsenosidivorax</name>
    <dbReference type="NCBI Taxonomy" id="862126"/>
    <lineage>
        <taxon>Bacteria</taxon>
        <taxon>Pseudomonadati</taxon>
        <taxon>Bacteroidota</taxon>
        <taxon>Sphingobacteriia</taxon>
        <taxon>Sphingobacteriales</taxon>
        <taxon>Sphingobacteriaceae</taxon>
        <taxon>Mucilaginibacter</taxon>
    </lineage>
</organism>
<dbReference type="InterPro" id="IPR025295">
    <property type="entry name" value="eCIS_core_dom"/>
</dbReference>
<evidence type="ECO:0000259" key="2">
    <source>
        <dbReference type="Pfam" id="PF13699"/>
    </source>
</evidence>
<sequence>MKRYRQRSLGGNRAITSSGVANIQRKLAVGETSDPMEYQADDMADKVMRMPVRPLVQRNAGDKNDENIKRKPLTGQITPFIQAKGDAGGVAGPAVTNGIQATQGGGKPMDGSTKSFMESRFGNDFSNVRIHTGDYAAQMSKELNAHAFTVGNDIYFNSGKYAPDASGGKHLLAHELTHVVQQSGSIGRKVQRQPGEKGQEPVKQTADKTVAQTDKKPDAQPEHKPEKTPEQDTPITMKDKVRAWLDSRNFDIPAAAEKDIKSKEDARVHYKTRLWTVENVADDVLIQLNLTQKDKAEVLKEVKDYYEEKKNEAEGKNWSLVAQLLYTPQYTLATNQPGGSPAQHSTQLSIGGNRRYHLAGTQGFEMTYQGSLSLFNFGTGTKSTAADIFQNLMFAVQPQYVWNLGKDFHIPHTDQWANVQASIFAQLAAGVGSNWTDEGATRKVYLGFLVQPAAGGQVNLNISWFQVILNGQLVGSFLSPTYQPKSEWTKSLGVQAGVGVGGQF</sequence>
<protein>
    <submittedName>
        <fullName evidence="3">DUF4157 domain-containing protein</fullName>
    </submittedName>
</protein>
<dbReference type="RefSeq" id="WP_147056215.1">
    <property type="nucleotide sequence ID" value="NZ_CP042437.1"/>
</dbReference>
<dbReference type="KEGG" id="mgk:FSB76_19425"/>
<proteinExistence type="predicted"/>
<reference evidence="3 4" key="1">
    <citation type="journal article" date="2013" name="J. Microbiol.">
        <title>Mucilaginibacter ginsenosidivorax sp. nov., with ginsenoside converting activity isolated from sediment.</title>
        <authorList>
            <person name="Kim J.K."/>
            <person name="Choi T.E."/>
            <person name="Liu Q.M."/>
            <person name="Park H.Y."/>
            <person name="Yi T.H."/>
            <person name="Yoon M.H."/>
            <person name="Kim S.C."/>
            <person name="Im W.T."/>
        </authorList>
    </citation>
    <scope>NUCLEOTIDE SEQUENCE [LARGE SCALE GENOMIC DNA]</scope>
    <source>
        <strain evidence="3 4">KHI28</strain>
    </source>
</reference>
<feature type="domain" description="eCIS core" evidence="2">
    <location>
        <begin position="108"/>
        <end position="184"/>
    </location>
</feature>
<evidence type="ECO:0000313" key="4">
    <source>
        <dbReference type="Proteomes" id="UP000321362"/>
    </source>
</evidence>
<dbReference type="AlphaFoldDB" id="A0A5B8W4Z4"/>
<dbReference type="EMBL" id="CP042437">
    <property type="protein sequence ID" value="QEC78002.1"/>
    <property type="molecule type" value="Genomic_DNA"/>
</dbReference>
<accession>A0A5B8W4Z4</accession>
<dbReference type="Proteomes" id="UP000321362">
    <property type="component" value="Chromosome"/>
</dbReference>
<dbReference type="Pfam" id="PF13699">
    <property type="entry name" value="eCIS_core"/>
    <property type="match status" value="1"/>
</dbReference>
<keyword evidence="4" id="KW-1185">Reference proteome</keyword>
<feature type="region of interest" description="Disordered" evidence="1">
    <location>
        <begin position="92"/>
        <end position="114"/>
    </location>
</feature>
<evidence type="ECO:0000256" key="1">
    <source>
        <dbReference type="SAM" id="MobiDB-lite"/>
    </source>
</evidence>
<evidence type="ECO:0000313" key="3">
    <source>
        <dbReference type="EMBL" id="QEC78002.1"/>
    </source>
</evidence>
<dbReference type="OrthoDB" id="4317910at2"/>
<name>A0A5B8W4Z4_9SPHI</name>
<feature type="compositionally biased region" description="Basic and acidic residues" evidence="1">
    <location>
        <begin position="213"/>
        <end position="230"/>
    </location>
</feature>
<feature type="region of interest" description="Disordered" evidence="1">
    <location>
        <begin position="183"/>
        <end position="236"/>
    </location>
</feature>